<dbReference type="RefSeq" id="WP_076003918.1">
    <property type="nucleotide sequence ID" value="NZ_CP018258.1"/>
</dbReference>
<dbReference type="AlphaFoldDB" id="A0A1P8F6W6"/>
<accession>A0A1P8F6W6</accession>
<evidence type="ECO:0000313" key="1">
    <source>
        <dbReference type="EMBL" id="APV44188.1"/>
    </source>
</evidence>
<dbReference type="Proteomes" id="UP000185934">
    <property type="component" value="Chromosome"/>
</dbReference>
<protein>
    <submittedName>
        <fullName evidence="1">Uncharacterized protein</fullName>
    </submittedName>
</protein>
<dbReference type="KEGG" id="dfo:Dform_00843"/>
<evidence type="ECO:0000313" key="2">
    <source>
        <dbReference type="Proteomes" id="UP000185934"/>
    </source>
</evidence>
<organism evidence="1 2">
    <name type="scientific">Dehalogenimonas formicexedens</name>
    <dbReference type="NCBI Taxonomy" id="1839801"/>
    <lineage>
        <taxon>Bacteria</taxon>
        <taxon>Bacillati</taxon>
        <taxon>Chloroflexota</taxon>
        <taxon>Dehalococcoidia</taxon>
        <taxon>Dehalococcoidales</taxon>
        <taxon>Dehalococcoidaceae</taxon>
        <taxon>Dehalogenimonas</taxon>
    </lineage>
</organism>
<dbReference type="EMBL" id="CP018258">
    <property type="protein sequence ID" value="APV44188.1"/>
    <property type="molecule type" value="Genomic_DNA"/>
</dbReference>
<proteinExistence type="predicted"/>
<reference evidence="2" key="1">
    <citation type="submission" date="2016-11" db="EMBL/GenBank/DDBJ databases">
        <title>Dehalogenimonas formicexedens sp. nov., a chlorinated alkane respiring bacterium isolated from contaminated groundwater.</title>
        <authorList>
            <person name="Key T.A."/>
            <person name="Bowman K.S."/>
            <person name="Lee I."/>
            <person name="Chun J."/>
            <person name="Albuquerque L."/>
            <person name="da Costa M.S."/>
            <person name="Rainey F.A."/>
            <person name="Moe W.M."/>
        </authorList>
    </citation>
    <scope>NUCLEOTIDE SEQUENCE [LARGE SCALE GENOMIC DNA]</scope>
    <source>
        <strain evidence="2">NSZ-14</strain>
    </source>
</reference>
<dbReference type="STRING" id="1839801.Dform_00843"/>
<sequence>MKQDFRLDNAEYIESEAGNIGLRCKCGAGAGKVVYIVTARIPPARNPITRRECASIETGAYCYRCLKAAVLGAGRIPTPMSEDLYDKLRADLTGTLYPGRPLKTLITI</sequence>
<keyword evidence="2" id="KW-1185">Reference proteome</keyword>
<name>A0A1P8F6W6_9CHLR</name>
<gene>
    <name evidence="1" type="ORF">Dform_00843</name>
</gene>